<organism evidence="6 7">
    <name type="scientific">Sanguibacter gelidistatuariae</name>
    <dbReference type="NCBI Taxonomy" id="1814289"/>
    <lineage>
        <taxon>Bacteria</taxon>
        <taxon>Bacillati</taxon>
        <taxon>Actinomycetota</taxon>
        <taxon>Actinomycetes</taxon>
        <taxon>Micrococcales</taxon>
        <taxon>Sanguibacteraceae</taxon>
        <taxon>Sanguibacter</taxon>
    </lineage>
</organism>
<dbReference type="InterPro" id="IPR002772">
    <property type="entry name" value="Glyco_hydro_3_C"/>
</dbReference>
<dbReference type="InterPro" id="IPR017853">
    <property type="entry name" value="GH"/>
</dbReference>
<gene>
    <name evidence="6" type="ORF">SAMN05216410_2333</name>
</gene>
<evidence type="ECO:0000256" key="3">
    <source>
        <dbReference type="ARBA" id="ARBA00023277"/>
    </source>
</evidence>
<dbReference type="InterPro" id="IPR019800">
    <property type="entry name" value="Glyco_hydro_3_AS"/>
</dbReference>
<evidence type="ECO:0000313" key="6">
    <source>
        <dbReference type="EMBL" id="SDC82604.1"/>
    </source>
</evidence>
<dbReference type="Gene3D" id="2.60.120.260">
    <property type="entry name" value="Galactose-binding domain-like"/>
    <property type="match status" value="1"/>
</dbReference>
<dbReference type="STRING" id="1814289.SAMN05216410_2333"/>
<evidence type="ECO:0000256" key="4">
    <source>
        <dbReference type="RuleBase" id="RU361161"/>
    </source>
</evidence>
<accession>A0A1G6PSG8</accession>
<evidence type="ECO:0000256" key="1">
    <source>
        <dbReference type="ARBA" id="ARBA00005336"/>
    </source>
</evidence>
<dbReference type="InterPro" id="IPR001764">
    <property type="entry name" value="Glyco_hydro_3_N"/>
</dbReference>
<dbReference type="PANTHER" id="PTHR42715">
    <property type="entry name" value="BETA-GLUCOSIDASE"/>
    <property type="match status" value="1"/>
</dbReference>
<protein>
    <submittedName>
        <fullName evidence="6">Beta-glucosidase</fullName>
    </submittedName>
</protein>
<dbReference type="SUPFAM" id="SSF52279">
    <property type="entry name" value="Beta-D-glucan exohydrolase, C-terminal domain"/>
    <property type="match status" value="1"/>
</dbReference>
<evidence type="ECO:0000259" key="5">
    <source>
        <dbReference type="SMART" id="SM01217"/>
    </source>
</evidence>
<dbReference type="InterPro" id="IPR050288">
    <property type="entry name" value="Cellulose_deg_GH3"/>
</dbReference>
<dbReference type="RefSeq" id="WP_245701086.1">
    <property type="nucleotide sequence ID" value="NZ_FMYH01000004.1"/>
</dbReference>
<feature type="domain" description="Fibronectin type III-like" evidence="5">
    <location>
        <begin position="762"/>
        <end position="834"/>
    </location>
</feature>
<dbReference type="PROSITE" id="PS00775">
    <property type="entry name" value="GLYCOSYL_HYDROL_F3"/>
    <property type="match status" value="1"/>
</dbReference>
<dbReference type="Gene3D" id="3.20.20.300">
    <property type="entry name" value="Glycoside hydrolase, family 3, N-terminal domain"/>
    <property type="match status" value="1"/>
</dbReference>
<dbReference type="InterPro" id="IPR013783">
    <property type="entry name" value="Ig-like_fold"/>
</dbReference>
<reference evidence="6 7" key="1">
    <citation type="submission" date="2016-09" db="EMBL/GenBank/DDBJ databases">
        <authorList>
            <person name="Capua I."/>
            <person name="De Benedictis P."/>
            <person name="Joannis T."/>
            <person name="Lombin L.H."/>
            <person name="Cattoli G."/>
        </authorList>
    </citation>
    <scope>NUCLEOTIDE SEQUENCE [LARGE SCALE GENOMIC DNA]</scope>
    <source>
        <strain evidence="6 7">ISLP-3</strain>
    </source>
</reference>
<keyword evidence="2 4" id="KW-0378">Hydrolase</keyword>
<proteinExistence type="inferred from homology"/>
<evidence type="ECO:0000256" key="2">
    <source>
        <dbReference type="ARBA" id="ARBA00022801"/>
    </source>
</evidence>
<dbReference type="SUPFAM" id="SSF51445">
    <property type="entry name" value="(Trans)glycosidases"/>
    <property type="match status" value="1"/>
</dbReference>
<dbReference type="Proteomes" id="UP000199039">
    <property type="component" value="Unassembled WGS sequence"/>
</dbReference>
<dbReference type="Pfam" id="PF00933">
    <property type="entry name" value="Glyco_hydro_3"/>
    <property type="match status" value="1"/>
</dbReference>
<keyword evidence="3" id="KW-0119">Carbohydrate metabolism</keyword>
<dbReference type="AlphaFoldDB" id="A0A1G6PSG8"/>
<dbReference type="PRINTS" id="PR00133">
    <property type="entry name" value="GLHYDRLASE3"/>
</dbReference>
<dbReference type="Pfam" id="PF01915">
    <property type="entry name" value="Glyco_hydro_3_C"/>
    <property type="match status" value="1"/>
</dbReference>
<name>A0A1G6PSG8_9MICO</name>
<dbReference type="PANTHER" id="PTHR42715:SF10">
    <property type="entry name" value="BETA-GLUCOSIDASE"/>
    <property type="match status" value="1"/>
</dbReference>
<dbReference type="Gene3D" id="2.60.40.10">
    <property type="entry name" value="Immunoglobulins"/>
    <property type="match status" value="1"/>
</dbReference>
<keyword evidence="7" id="KW-1185">Reference proteome</keyword>
<dbReference type="Pfam" id="PF14310">
    <property type="entry name" value="Fn3-like"/>
    <property type="match status" value="1"/>
</dbReference>
<comment type="similarity">
    <text evidence="1 4">Belongs to the glycosyl hydrolase 3 family.</text>
</comment>
<dbReference type="InterPro" id="IPR026891">
    <property type="entry name" value="Fn3-like"/>
</dbReference>
<dbReference type="EMBL" id="FMYH01000004">
    <property type="protein sequence ID" value="SDC82604.1"/>
    <property type="molecule type" value="Genomic_DNA"/>
</dbReference>
<dbReference type="GO" id="GO:0005975">
    <property type="term" value="P:carbohydrate metabolic process"/>
    <property type="evidence" value="ECO:0007669"/>
    <property type="project" value="InterPro"/>
</dbReference>
<dbReference type="Gene3D" id="3.40.50.1700">
    <property type="entry name" value="Glycoside hydrolase family 3 C-terminal domain"/>
    <property type="match status" value="1"/>
</dbReference>
<dbReference type="InterPro" id="IPR036881">
    <property type="entry name" value="Glyco_hydro_3_C_sf"/>
</dbReference>
<dbReference type="GO" id="GO:0004553">
    <property type="term" value="F:hydrolase activity, hydrolyzing O-glycosyl compounds"/>
    <property type="evidence" value="ECO:0007669"/>
    <property type="project" value="InterPro"/>
</dbReference>
<keyword evidence="4" id="KW-0326">Glycosidase</keyword>
<sequence length="845" mass="88679">MHFQTAPTSTGSGAGRPSLEAVIADLLAQLTLEEKVRMVVGADMWSTVAIERIGLRAMVLSDGPAGVRGTTAQAPQTSASFPAPSALSATWDVELAARTGALFASEARRHGVDVVLAPQVNLQRTPVGGRHFECYSEDPHLTSQIACAVVGQAQADGVGMSVKHFVANDSETERTSYLACVDERTMREVYLAPFERLVADVGAWSVMAAYSGVDDGDVAAPIVEHRPLLTGVLKEEWGFDGVVVSDWLATKSVAAAVHGGLDLQMPGPDGPWGDGLLDAVRAGTVTELDLDDKVLRLLRLAHRVGALKATASLSTDLRETTAPTPEEAADFLRLLVARSTVVLADDDDLIPLTFGAGSSPATIALLGPAVTEPFRQGGGSSYVAPDRTTSLASAMSEALPDDVTLLVSAGARARLNPPALDIVARARDLTTGEPGIRVTLTGADGAELETWTTTTWDGWLQDVRADAVTAHVSGAFTLTEPGVHEIGIGTVGRHRIVVDGQLVSTAGRIVAAEVILDSSHNNPLAFCAAVEIGQPRTVLVDAELQVVHSVGYDSFVRGSLVHRLPGLSAAEELDAAVAAAAEADIAIVVVGTTEEVESEGYDRTTLALPGNQDELVARVLAANPATIVVVNAGAPVVLPWFADAGTVLWGWLAGQETGTGLADVLLGVTEPAGRLPWTLPGAEEDVPVPHALPQDGRIDYSEGADVGYRGWERACRVPAAPFGHGLGWSRWRYDDARADLAPEGGVVVTVELTNVGPRSSREVVQVYVEPPTGSVDAARPVRWLGGFAVAEVAAGSPATVAVDVPRRAFEIWDTTSHGWVLPPGPHHLRIGRSVGDLWIELDAPL</sequence>
<evidence type="ECO:0000313" key="7">
    <source>
        <dbReference type="Proteomes" id="UP000199039"/>
    </source>
</evidence>
<dbReference type="InterPro" id="IPR036962">
    <property type="entry name" value="Glyco_hydro_3_N_sf"/>
</dbReference>
<dbReference type="SMART" id="SM01217">
    <property type="entry name" value="Fn3_like"/>
    <property type="match status" value="1"/>
</dbReference>